<gene>
    <name evidence="2" type="ORF">AQJ46_11965</name>
</gene>
<dbReference type="Proteomes" id="UP000053669">
    <property type="component" value="Unassembled WGS sequence"/>
</dbReference>
<protein>
    <submittedName>
        <fullName evidence="2">Uncharacterized protein</fullName>
    </submittedName>
</protein>
<keyword evidence="1" id="KW-0472">Membrane</keyword>
<feature type="transmembrane region" description="Helical" evidence="1">
    <location>
        <begin position="26"/>
        <end position="50"/>
    </location>
</feature>
<evidence type="ECO:0000256" key="1">
    <source>
        <dbReference type="SAM" id="Phobius"/>
    </source>
</evidence>
<dbReference type="STRING" id="58343.AQJ46_11965"/>
<proteinExistence type="predicted"/>
<keyword evidence="1" id="KW-1133">Transmembrane helix</keyword>
<accession>A0A101SEV5</accession>
<evidence type="ECO:0000313" key="3">
    <source>
        <dbReference type="Proteomes" id="UP000053669"/>
    </source>
</evidence>
<organism evidence="2 3">
    <name type="scientific">Streptomyces canus</name>
    <dbReference type="NCBI Taxonomy" id="58343"/>
    <lineage>
        <taxon>Bacteria</taxon>
        <taxon>Bacillati</taxon>
        <taxon>Actinomycetota</taxon>
        <taxon>Actinomycetes</taxon>
        <taxon>Kitasatosporales</taxon>
        <taxon>Streptomycetaceae</taxon>
        <taxon>Streptomyces</taxon>
        <taxon>Streptomyces aurantiacus group</taxon>
    </lineage>
</organism>
<name>A0A101SEV5_9ACTN</name>
<dbReference type="AlphaFoldDB" id="A0A101SEV5"/>
<evidence type="ECO:0000313" key="2">
    <source>
        <dbReference type="EMBL" id="KUN72543.1"/>
    </source>
</evidence>
<sequence>MTRAEPGGDQAAGDDGEGHVVGQRDAVVFITAVVIVVTRTLLGPTLPAVVRRARFPQIEDKTAELALTRCHMSSAALRALPELGRQFGIPEADTLRMVQDIEDRMAPAPATARRQEDMRQLELALVQVKHKTLTDLRDTGRIDDIVWQGRRTTQRQ</sequence>
<dbReference type="EMBL" id="LMWU01000012">
    <property type="protein sequence ID" value="KUN72543.1"/>
    <property type="molecule type" value="Genomic_DNA"/>
</dbReference>
<dbReference type="RefSeq" id="WP_059205534.1">
    <property type="nucleotide sequence ID" value="NZ_KQ948658.1"/>
</dbReference>
<comment type="caution">
    <text evidence="2">The sequence shown here is derived from an EMBL/GenBank/DDBJ whole genome shotgun (WGS) entry which is preliminary data.</text>
</comment>
<keyword evidence="1" id="KW-0812">Transmembrane</keyword>
<reference evidence="2 3" key="1">
    <citation type="submission" date="2015-10" db="EMBL/GenBank/DDBJ databases">
        <title>Draft genome sequence of Streptomyces canus DSM 40017, type strain for the species Streptomyces canus.</title>
        <authorList>
            <person name="Ruckert C."/>
            <person name="Winkler A."/>
            <person name="Kalinowski J."/>
            <person name="Kampfer P."/>
            <person name="Glaeser S."/>
        </authorList>
    </citation>
    <scope>NUCLEOTIDE SEQUENCE [LARGE SCALE GENOMIC DNA]</scope>
    <source>
        <strain evidence="2 3">DSM 40017</strain>
    </source>
</reference>